<evidence type="ECO:0000313" key="1">
    <source>
        <dbReference type="EMBL" id="MBB6475012.1"/>
    </source>
</evidence>
<sequence>MHTIDVDRFIADGFAKVEAIVPREVADQARALLWRFIGLSPDDPSGWTKPVVWTADLAGQGPFGEFVRSPRLRAALDAVAGEGGWQPRGSLGNIPVRFPVSPSADDRGWHVDHNTQRPDGTWGVSGRPQTLLLLVLFSEVGPTDAPTRIRAGSHRDIASHLDETVIDPMQSASLFDTTGADRPISLATGSPGDAYIVHPFTIHAAQEHQGTEPRFMAQMPVVLTTPVSPTTDTPLGRAAGW</sequence>
<gene>
    <name evidence="1" type="ORF">BJ992_004443</name>
</gene>
<dbReference type="SUPFAM" id="SSF51197">
    <property type="entry name" value="Clavaminate synthase-like"/>
    <property type="match status" value="1"/>
</dbReference>
<comment type="caution">
    <text evidence="1">The sequence shown here is derived from an EMBL/GenBank/DDBJ whole genome shotgun (WGS) entry which is preliminary data.</text>
</comment>
<protein>
    <recommendedName>
        <fullName evidence="3">Mitomycin antibiotics/polyketide fumonisin biosynthesis protein</fullName>
    </recommendedName>
</protein>
<evidence type="ECO:0008006" key="3">
    <source>
        <dbReference type="Google" id="ProtNLM"/>
    </source>
</evidence>
<dbReference type="InterPro" id="IPR008775">
    <property type="entry name" value="Phytyl_CoA_dOase-like"/>
</dbReference>
<dbReference type="EMBL" id="JACHIU010000001">
    <property type="protein sequence ID" value="MBB6475012.1"/>
    <property type="molecule type" value="Genomic_DNA"/>
</dbReference>
<dbReference type="RefSeq" id="WP_184984002.1">
    <property type="nucleotide sequence ID" value="NZ_BAAALO010000072.1"/>
</dbReference>
<dbReference type="AlphaFoldDB" id="A0A7X0IH04"/>
<dbReference type="GO" id="GO:0016706">
    <property type="term" value="F:2-oxoglutarate-dependent dioxygenase activity"/>
    <property type="evidence" value="ECO:0007669"/>
    <property type="project" value="UniProtKB-ARBA"/>
</dbReference>
<dbReference type="Pfam" id="PF05721">
    <property type="entry name" value="PhyH"/>
    <property type="match status" value="1"/>
</dbReference>
<evidence type="ECO:0000313" key="2">
    <source>
        <dbReference type="Proteomes" id="UP000555564"/>
    </source>
</evidence>
<reference evidence="1 2" key="1">
    <citation type="submission" date="2020-08" db="EMBL/GenBank/DDBJ databases">
        <title>Sequencing the genomes of 1000 actinobacteria strains.</title>
        <authorList>
            <person name="Klenk H.-P."/>
        </authorList>
    </citation>
    <scope>NUCLEOTIDE SEQUENCE [LARGE SCALE GENOMIC DNA]</scope>
    <source>
        <strain evidence="1 2">DSM 44936</strain>
    </source>
</reference>
<accession>A0A7X0IH04</accession>
<name>A0A7X0IH04_9ACTN</name>
<dbReference type="Gene3D" id="2.60.120.620">
    <property type="entry name" value="q2cbj1_9rhob like domain"/>
    <property type="match status" value="1"/>
</dbReference>
<organism evidence="1 2">
    <name type="scientific">Sphaerisporangium rubeum</name>
    <dbReference type="NCBI Taxonomy" id="321317"/>
    <lineage>
        <taxon>Bacteria</taxon>
        <taxon>Bacillati</taxon>
        <taxon>Actinomycetota</taxon>
        <taxon>Actinomycetes</taxon>
        <taxon>Streptosporangiales</taxon>
        <taxon>Streptosporangiaceae</taxon>
        <taxon>Sphaerisporangium</taxon>
    </lineage>
</organism>
<dbReference type="Proteomes" id="UP000555564">
    <property type="component" value="Unassembled WGS sequence"/>
</dbReference>
<proteinExistence type="predicted"/>
<keyword evidence="2" id="KW-1185">Reference proteome</keyword>